<evidence type="ECO:0000259" key="10">
    <source>
        <dbReference type="Pfam" id="PF01490"/>
    </source>
</evidence>
<dbReference type="PANTHER" id="PTHR22950:SF689">
    <property type="entry name" value="VESICULAR INHIBITORY AMINO ACID TRANSPORTER"/>
    <property type="match status" value="1"/>
</dbReference>
<evidence type="ECO:0000256" key="4">
    <source>
        <dbReference type="ARBA" id="ARBA00022692"/>
    </source>
</evidence>
<dbReference type="Proteomes" id="UP000250275">
    <property type="component" value="Unassembled WGS sequence"/>
</dbReference>
<feature type="transmembrane region" description="Helical" evidence="9">
    <location>
        <begin position="215"/>
        <end position="237"/>
    </location>
</feature>
<evidence type="ECO:0000256" key="1">
    <source>
        <dbReference type="ARBA" id="ARBA00004439"/>
    </source>
</evidence>
<evidence type="ECO:0000256" key="3">
    <source>
        <dbReference type="ARBA" id="ARBA00022448"/>
    </source>
</evidence>
<keyword evidence="7 9" id="KW-0472">Membrane</keyword>
<dbReference type="GO" id="GO:0005774">
    <property type="term" value="C:vacuolar membrane"/>
    <property type="evidence" value="ECO:0007669"/>
    <property type="project" value="TreeGrafter"/>
</dbReference>
<dbReference type="PANTHER" id="PTHR22950">
    <property type="entry name" value="AMINO ACID TRANSPORTER"/>
    <property type="match status" value="1"/>
</dbReference>
<evidence type="ECO:0000256" key="5">
    <source>
        <dbReference type="ARBA" id="ARBA00022775"/>
    </source>
</evidence>
<dbReference type="GO" id="GO:0015179">
    <property type="term" value="F:L-amino acid transmembrane transporter activity"/>
    <property type="evidence" value="ECO:0007669"/>
    <property type="project" value="TreeGrafter"/>
</dbReference>
<comment type="subcellular location">
    <subcellularLocation>
        <location evidence="1">Cytoplasmic vesicle membrane</location>
        <topology evidence="1">Multi-pass membrane protein</topology>
    </subcellularLocation>
</comment>
<dbReference type="InterPro" id="IPR013057">
    <property type="entry name" value="AA_transpt_TM"/>
</dbReference>
<dbReference type="EMBL" id="KQ765071">
    <property type="protein sequence ID" value="OAD54152.1"/>
    <property type="molecule type" value="Genomic_DNA"/>
</dbReference>
<dbReference type="AlphaFoldDB" id="A0A310S817"/>
<feature type="transmembrane region" description="Helical" evidence="9">
    <location>
        <begin position="345"/>
        <end position="369"/>
    </location>
</feature>
<keyword evidence="5" id="KW-0532">Neurotransmitter transport</keyword>
<proteinExistence type="inferred from homology"/>
<reference evidence="11 12" key="1">
    <citation type="submission" date="2015-07" db="EMBL/GenBank/DDBJ databases">
        <title>The genome of Eufriesea mexicana.</title>
        <authorList>
            <person name="Pan H."/>
            <person name="Kapheim K."/>
        </authorList>
    </citation>
    <scope>NUCLEOTIDE SEQUENCE [LARGE SCALE GENOMIC DNA]</scope>
    <source>
        <strain evidence="11">0111107269</strain>
        <tissue evidence="11">Whole body</tissue>
    </source>
</reference>
<keyword evidence="12" id="KW-1185">Reference proteome</keyword>
<name>A0A310S817_9HYME</name>
<dbReference type="GO" id="GO:0006836">
    <property type="term" value="P:neurotransmitter transport"/>
    <property type="evidence" value="ECO:0007669"/>
    <property type="project" value="UniProtKB-KW"/>
</dbReference>
<feature type="transmembrane region" description="Helical" evidence="9">
    <location>
        <begin position="315"/>
        <end position="333"/>
    </location>
</feature>
<sequence length="474" mass="52984">MPDFRGFYIPSLGATFNVAWETLKAKWPENSPCNDFIRGNGVGQQAPGQSGHAQFKSFDEGHDNTEMITMNGDQAYPDQNNVTIAEDSFSYQRNGDKIRTGSASSSEFSEYDEGGGEFGGSGVKINEWQAAWNVTNAIQGMFIVSLPFAVYRGGYWAIVAMIGVAHICCYTGKILVECLYELDTTTGQRVRVRDSYVAIAKECFGPTWGVRVVNIAQIIELLMTCILYVVVCGDLMMGTFPEGAIDTRSWMMLIGIFLLPLSFLKSLQHVSVLSFWCTMSHLFINAITVGYCLLEIGDWGWSKMKWTIDLKNFPISLGVIVFSYTSQIFLPTLEGNLIDRSKFDWMLNWSHIAAAAFKSLFGWICFLTFQNDTQQIITNNLHSPGFKGLVNLCLVIKAVLSYPLPYYAACSFTGTMLSFIWPCYFHLKLKRNSMEWSAVAYDCFVIFLGVLFGVIGVYDSGFALINAFKIGLPF</sequence>
<evidence type="ECO:0000256" key="6">
    <source>
        <dbReference type="ARBA" id="ARBA00022989"/>
    </source>
</evidence>
<feature type="transmembrane region" description="Helical" evidence="9">
    <location>
        <begin position="439"/>
        <end position="458"/>
    </location>
</feature>
<dbReference type="OrthoDB" id="6021076at2759"/>
<dbReference type="GO" id="GO:0030659">
    <property type="term" value="C:cytoplasmic vesicle membrane"/>
    <property type="evidence" value="ECO:0007669"/>
    <property type="project" value="UniProtKB-SubCell"/>
</dbReference>
<feature type="transmembrane region" description="Helical" evidence="9">
    <location>
        <begin position="406"/>
        <end position="427"/>
    </location>
</feature>
<feature type="domain" description="Amino acid transporter transmembrane" evidence="10">
    <location>
        <begin position="125"/>
        <end position="411"/>
    </location>
</feature>
<keyword evidence="6 9" id="KW-1133">Transmembrane helix</keyword>
<keyword evidence="4 9" id="KW-0812">Transmembrane</keyword>
<dbReference type="Pfam" id="PF01490">
    <property type="entry name" value="Aa_trans"/>
    <property type="match status" value="1"/>
</dbReference>
<protein>
    <submittedName>
        <fullName evidence="11">Vesicular inhibitory amino acid transporter</fullName>
    </submittedName>
</protein>
<evidence type="ECO:0000256" key="7">
    <source>
        <dbReference type="ARBA" id="ARBA00023136"/>
    </source>
</evidence>
<evidence type="ECO:0000256" key="8">
    <source>
        <dbReference type="ARBA" id="ARBA00023329"/>
    </source>
</evidence>
<evidence type="ECO:0000256" key="2">
    <source>
        <dbReference type="ARBA" id="ARBA00008066"/>
    </source>
</evidence>
<comment type="similarity">
    <text evidence="2">Belongs to the amino acid/polyamine transporter 2 family.</text>
</comment>
<evidence type="ECO:0000313" key="11">
    <source>
        <dbReference type="EMBL" id="OAD54152.1"/>
    </source>
</evidence>
<gene>
    <name evidence="11" type="ORF">WN48_08282</name>
</gene>
<accession>A0A310S817</accession>
<organism evidence="11 12">
    <name type="scientific">Eufriesea mexicana</name>
    <dbReference type="NCBI Taxonomy" id="516756"/>
    <lineage>
        <taxon>Eukaryota</taxon>
        <taxon>Metazoa</taxon>
        <taxon>Ecdysozoa</taxon>
        <taxon>Arthropoda</taxon>
        <taxon>Hexapoda</taxon>
        <taxon>Insecta</taxon>
        <taxon>Pterygota</taxon>
        <taxon>Neoptera</taxon>
        <taxon>Endopterygota</taxon>
        <taxon>Hymenoptera</taxon>
        <taxon>Apocrita</taxon>
        <taxon>Aculeata</taxon>
        <taxon>Apoidea</taxon>
        <taxon>Anthophila</taxon>
        <taxon>Apidae</taxon>
        <taxon>Eufriesea</taxon>
    </lineage>
</organism>
<evidence type="ECO:0000313" key="12">
    <source>
        <dbReference type="Proteomes" id="UP000250275"/>
    </source>
</evidence>
<keyword evidence="3" id="KW-0813">Transport</keyword>
<feature type="transmembrane region" description="Helical" evidence="9">
    <location>
        <begin position="155"/>
        <end position="176"/>
    </location>
</feature>
<keyword evidence="8" id="KW-0968">Cytoplasmic vesicle</keyword>
<evidence type="ECO:0000256" key="9">
    <source>
        <dbReference type="SAM" id="Phobius"/>
    </source>
</evidence>
<feature type="transmembrane region" description="Helical" evidence="9">
    <location>
        <begin position="273"/>
        <end position="294"/>
    </location>
</feature>